<dbReference type="EMBL" id="CACRXK020005310">
    <property type="protein sequence ID" value="CAB4005771.1"/>
    <property type="molecule type" value="Genomic_DNA"/>
</dbReference>
<gene>
    <name evidence="1" type="ORF">PACLA_8A001269</name>
</gene>
<organism evidence="1 2">
    <name type="scientific">Paramuricea clavata</name>
    <name type="common">Red gorgonian</name>
    <name type="synonym">Violescent sea-whip</name>
    <dbReference type="NCBI Taxonomy" id="317549"/>
    <lineage>
        <taxon>Eukaryota</taxon>
        <taxon>Metazoa</taxon>
        <taxon>Cnidaria</taxon>
        <taxon>Anthozoa</taxon>
        <taxon>Octocorallia</taxon>
        <taxon>Malacalcyonacea</taxon>
        <taxon>Plexauridae</taxon>
        <taxon>Paramuricea</taxon>
    </lineage>
</organism>
<protein>
    <submittedName>
        <fullName evidence="1">Uncharacterized protein</fullName>
    </submittedName>
</protein>
<sequence length="97" mass="10968">MQHGFIRGKSTTTQLLGVYHEILESVASGNEVDAIYLDFSKAFDKVPHHLLLRKLETLGIRGSLLSWFQSYITDRQQRVVLHGVCSDWLPVTSSVPQ</sequence>
<evidence type="ECO:0000313" key="2">
    <source>
        <dbReference type="Proteomes" id="UP001152795"/>
    </source>
</evidence>
<accession>A0A7D9EDD5</accession>
<evidence type="ECO:0000313" key="1">
    <source>
        <dbReference type="EMBL" id="CAB4005771.1"/>
    </source>
</evidence>
<dbReference type="PROSITE" id="PS50878">
    <property type="entry name" value="RT_POL"/>
    <property type="match status" value="1"/>
</dbReference>
<proteinExistence type="predicted"/>
<dbReference type="InterPro" id="IPR000477">
    <property type="entry name" value="RT_dom"/>
</dbReference>
<dbReference type="PANTHER" id="PTHR33332">
    <property type="entry name" value="REVERSE TRANSCRIPTASE DOMAIN-CONTAINING PROTEIN"/>
    <property type="match status" value="1"/>
</dbReference>
<name>A0A7D9EDD5_PARCT</name>
<keyword evidence="2" id="KW-1185">Reference proteome</keyword>
<dbReference type="Proteomes" id="UP001152795">
    <property type="component" value="Unassembled WGS sequence"/>
</dbReference>
<reference evidence="1" key="1">
    <citation type="submission" date="2020-04" db="EMBL/GenBank/DDBJ databases">
        <authorList>
            <person name="Alioto T."/>
            <person name="Alioto T."/>
            <person name="Gomez Garrido J."/>
        </authorList>
    </citation>
    <scope>NUCLEOTIDE SEQUENCE</scope>
    <source>
        <strain evidence="1">A484AB</strain>
    </source>
</reference>
<comment type="caution">
    <text evidence="1">The sequence shown here is derived from an EMBL/GenBank/DDBJ whole genome shotgun (WGS) entry which is preliminary data.</text>
</comment>
<dbReference type="OrthoDB" id="426210at2759"/>
<feature type="non-terminal residue" evidence="1">
    <location>
        <position position="97"/>
    </location>
</feature>
<dbReference type="AlphaFoldDB" id="A0A7D9EDD5"/>